<keyword evidence="5" id="KW-0540">Nuclease</keyword>
<comment type="similarity">
    <text evidence="1">Belongs to the type-I restriction system S methylase family.</text>
</comment>
<dbReference type="GO" id="GO:0003677">
    <property type="term" value="F:DNA binding"/>
    <property type="evidence" value="ECO:0007669"/>
    <property type="project" value="UniProtKB-KW"/>
</dbReference>
<feature type="domain" description="Type I restriction modification DNA specificity" evidence="4">
    <location>
        <begin position="3"/>
        <end position="178"/>
    </location>
</feature>
<keyword evidence="3" id="KW-0238">DNA-binding</keyword>
<organism evidence="5 6">
    <name type="scientific">Agathobacter rectalis</name>
    <dbReference type="NCBI Taxonomy" id="39491"/>
    <lineage>
        <taxon>Bacteria</taxon>
        <taxon>Bacillati</taxon>
        <taxon>Bacillota</taxon>
        <taxon>Clostridia</taxon>
        <taxon>Lachnospirales</taxon>
        <taxon>Lachnospiraceae</taxon>
        <taxon>Agathobacter</taxon>
    </lineage>
</organism>
<dbReference type="PANTHER" id="PTHR30408">
    <property type="entry name" value="TYPE-1 RESTRICTION ENZYME ECOKI SPECIFICITY PROTEIN"/>
    <property type="match status" value="1"/>
</dbReference>
<accession>A0AAW4UKQ9</accession>
<dbReference type="GO" id="GO:0016787">
    <property type="term" value="F:hydrolase activity"/>
    <property type="evidence" value="ECO:0007669"/>
    <property type="project" value="UniProtKB-KW"/>
</dbReference>
<dbReference type="EMBL" id="JAJCJQ010000003">
    <property type="protein sequence ID" value="MCB6959989.1"/>
    <property type="molecule type" value="Genomic_DNA"/>
</dbReference>
<name>A0AAW4UKQ9_9FIRM</name>
<dbReference type="Pfam" id="PF01420">
    <property type="entry name" value="Methylase_S"/>
    <property type="match status" value="1"/>
</dbReference>
<gene>
    <name evidence="5" type="ORF">LIZ82_03610</name>
</gene>
<dbReference type="InterPro" id="IPR000055">
    <property type="entry name" value="Restrct_endonuc_typeI_TRD"/>
</dbReference>
<dbReference type="AlphaFoldDB" id="A0AAW4UKQ9"/>
<protein>
    <submittedName>
        <fullName evidence="5">Restriction endonuclease subunit S</fullName>
        <ecNumber evidence="5">3.1.21.-</ecNumber>
    </submittedName>
</protein>
<dbReference type="PANTHER" id="PTHR30408:SF12">
    <property type="entry name" value="TYPE I RESTRICTION ENZYME MJAVIII SPECIFICITY SUBUNIT"/>
    <property type="match status" value="1"/>
</dbReference>
<dbReference type="GO" id="GO:0004519">
    <property type="term" value="F:endonuclease activity"/>
    <property type="evidence" value="ECO:0007669"/>
    <property type="project" value="UniProtKB-KW"/>
</dbReference>
<proteinExistence type="inferred from homology"/>
<dbReference type="EC" id="3.1.21.-" evidence="5"/>
<keyword evidence="5" id="KW-0255">Endonuclease</keyword>
<dbReference type="GO" id="GO:0009307">
    <property type="term" value="P:DNA restriction-modification system"/>
    <property type="evidence" value="ECO:0007669"/>
    <property type="project" value="UniProtKB-KW"/>
</dbReference>
<dbReference type="RefSeq" id="WP_306782845.1">
    <property type="nucleotide sequence ID" value="NZ_JAJCJQ010000003.1"/>
</dbReference>
<evidence type="ECO:0000256" key="1">
    <source>
        <dbReference type="ARBA" id="ARBA00010923"/>
    </source>
</evidence>
<evidence type="ECO:0000256" key="2">
    <source>
        <dbReference type="ARBA" id="ARBA00022747"/>
    </source>
</evidence>
<dbReference type="InterPro" id="IPR052021">
    <property type="entry name" value="Type-I_RS_S_subunit"/>
</dbReference>
<sequence length="192" mass="21652">MKPKVWEQRKFGDVVQVRRGLTYKPSDVQETGVRVLRSSNINEDTFVCGNDDVFVNPKTVNIDTVKQNDILITSANGSSRLVGKHALIKGIPDESAVHGGFMLLGITKNYDFINASMNSSWYIRFINIYVTGGNGAIGNLSKSDLDEQLILVPSDLEQKKIGEYFTNLDHLITLHQRQTDFYKKPNFYFISS</sequence>
<evidence type="ECO:0000259" key="4">
    <source>
        <dbReference type="Pfam" id="PF01420"/>
    </source>
</evidence>
<comment type="caution">
    <text evidence="5">The sequence shown here is derived from an EMBL/GenBank/DDBJ whole genome shotgun (WGS) entry which is preliminary data.</text>
</comment>
<dbReference type="Gene3D" id="3.90.220.20">
    <property type="entry name" value="DNA methylase specificity domains"/>
    <property type="match status" value="1"/>
</dbReference>
<evidence type="ECO:0000313" key="6">
    <source>
        <dbReference type="Proteomes" id="UP001197741"/>
    </source>
</evidence>
<dbReference type="Proteomes" id="UP001197741">
    <property type="component" value="Unassembled WGS sequence"/>
</dbReference>
<dbReference type="SUPFAM" id="SSF116734">
    <property type="entry name" value="DNA methylase specificity domain"/>
    <property type="match status" value="1"/>
</dbReference>
<evidence type="ECO:0000313" key="5">
    <source>
        <dbReference type="EMBL" id="MCB6959989.1"/>
    </source>
</evidence>
<reference evidence="5" key="1">
    <citation type="submission" date="2021-10" db="EMBL/GenBank/DDBJ databases">
        <title>Collection of gut derived symbiotic bacterial strains cultured from healthy donors.</title>
        <authorList>
            <person name="Lin H."/>
            <person name="Littmann E."/>
            <person name="Kohout C."/>
            <person name="Pamer E.G."/>
        </authorList>
    </citation>
    <scope>NUCLEOTIDE SEQUENCE</scope>
    <source>
        <strain evidence="5">DFI.7.28A</strain>
    </source>
</reference>
<dbReference type="InterPro" id="IPR044946">
    <property type="entry name" value="Restrct_endonuc_typeI_TRD_sf"/>
</dbReference>
<keyword evidence="2" id="KW-0680">Restriction system</keyword>
<evidence type="ECO:0000256" key="3">
    <source>
        <dbReference type="ARBA" id="ARBA00023125"/>
    </source>
</evidence>
<keyword evidence="5" id="KW-0378">Hydrolase</keyword>